<dbReference type="eggNOG" id="KOG1444">
    <property type="taxonomic scope" value="Eukaryota"/>
</dbReference>
<dbReference type="GO" id="GO:0016020">
    <property type="term" value="C:membrane"/>
    <property type="evidence" value="ECO:0007669"/>
    <property type="project" value="UniProtKB-SubCell"/>
</dbReference>
<keyword evidence="4" id="KW-0472">Membrane</keyword>
<comment type="subcellular location">
    <subcellularLocation>
        <location evidence="1">Membrane</location>
        <topology evidence="1">Multi-pass membrane protein</topology>
    </subcellularLocation>
</comment>
<keyword evidence="2" id="KW-0812">Transmembrane</keyword>
<gene>
    <name evidence="5" type="ORF">ZEAMMB73_Zm00001d044684</name>
</gene>
<organism evidence="5">
    <name type="scientific">Zea mays</name>
    <name type="common">Maize</name>
    <dbReference type="NCBI Taxonomy" id="4577"/>
    <lineage>
        <taxon>Eukaryota</taxon>
        <taxon>Viridiplantae</taxon>
        <taxon>Streptophyta</taxon>
        <taxon>Embryophyta</taxon>
        <taxon>Tracheophyta</taxon>
        <taxon>Spermatophyta</taxon>
        <taxon>Magnoliopsida</taxon>
        <taxon>Liliopsida</taxon>
        <taxon>Poales</taxon>
        <taxon>Poaceae</taxon>
        <taxon>PACMAD clade</taxon>
        <taxon>Panicoideae</taxon>
        <taxon>Andropogonodae</taxon>
        <taxon>Andropogoneae</taxon>
        <taxon>Tripsacinae</taxon>
        <taxon>Zea</taxon>
    </lineage>
</organism>
<protein>
    <submittedName>
        <fullName evidence="5">UDP-N-acetylglucosamine (UAA) transporter family</fullName>
    </submittedName>
</protein>
<dbReference type="OMA" id="LLXSDLA"/>
<evidence type="ECO:0000313" key="5">
    <source>
        <dbReference type="EMBL" id="ONM42253.1"/>
    </source>
</evidence>
<dbReference type="PaxDb" id="4577-GRMZM2G107938_P01"/>
<evidence type="ECO:0000256" key="1">
    <source>
        <dbReference type="ARBA" id="ARBA00004141"/>
    </source>
</evidence>
<accession>A0A1D6NQP8</accession>
<dbReference type="SMR" id="A0A1D6NQP8"/>
<sequence length="217" mass="23179">MICSTVVILSVICTATGVLIAALGDFSFDLYGYCMALTSVFFQTMYLILVEKSGAEDGLSSVDLMFYNSILSLPFLFFLIIATGEFPHSLTVLSAKAASLMFGVILVISLVMGIVLNFTMFWCTIVNSALTTTIVGVLKGVGSTTLGFDLLGGVEVLALNVTGLVINTFGGLWYSIWMPQLLAAMPLYGCPNYLLLCPYMDASLIVGHHGHGTTTPP</sequence>
<name>A0A1D6NQP8_MAIZE</name>
<evidence type="ECO:0000256" key="3">
    <source>
        <dbReference type="ARBA" id="ARBA00022989"/>
    </source>
</evidence>
<dbReference type="PANTHER" id="PTHR11132">
    <property type="entry name" value="SOLUTE CARRIER FAMILY 35"/>
    <property type="match status" value="1"/>
</dbReference>
<dbReference type="STRING" id="4577.A0A1D6NQP8"/>
<dbReference type="InParanoid" id="A0A1D6NQP8"/>
<evidence type="ECO:0000256" key="2">
    <source>
        <dbReference type="ARBA" id="ARBA00022692"/>
    </source>
</evidence>
<proteinExistence type="predicted"/>
<dbReference type="AlphaFoldDB" id="A0A1D6NQP8"/>
<dbReference type="InterPro" id="IPR050186">
    <property type="entry name" value="TPT_transporter"/>
</dbReference>
<dbReference type="EMBL" id="CM007649">
    <property type="protein sequence ID" value="ONM42253.1"/>
    <property type="molecule type" value="Genomic_DNA"/>
</dbReference>
<keyword evidence="3" id="KW-1133">Transmembrane helix</keyword>
<evidence type="ECO:0000256" key="4">
    <source>
        <dbReference type="ARBA" id="ARBA00023136"/>
    </source>
</evidence>
<reference evidence="5" key="1">
    <citation type="submission" date="2015-12" db="EMBL/GenBank/DDBJ databases">
        <title>Update maize B73 reference genome by single molecule sequencing technologies.</title>
        <authorList>
            <consortium name="Maize Genome Sequencing Project"/>
            <person name="Ware D."/>
        </authorList>
    </citation>
    <scope>NUCLEOTIDE SEQUENCE [LARGE SCALE GENOMIC DNA]</scope>
    <source>
        <tissue evidence="5">Seedling</tissue>
    </source>
</reference>